<reference evidence="8" key="1">
    <citation type="submission" date="2022-07" db="EMBL/GenBank/DDBJ databases">
        <title>Fungi with potential for degradation of polypropylene.</title>
        <authorList>
            <person name="Gostincar C."/>
        </authorList>
    </citation>
    <scope>NUCLEOTIDE SEQUENCE</scope>
    <source>
        <strain evidence="8">EXF-13308</strain>
    </source>
</reference>
<feature type="domain" description="AB hydrolase-1" evidence="4">
    <location>
        <begin position="74"/>
        <end position="215"/>
    </location>
</feature>
<dbReference type="InterPro" id="IPR001680">
    <property type="entry name" value="WD40_rpt"/>
</dbReference>
<dbReference type="Proteomes" id="UP001174694">
    <property type="component" value="Unassembled WGS sequence"/>
</dbReference>
<dbReference type="InterPro" id="IPR054471">
    <property type="entry name" value="GPIID_WHD"/>
</dbReference>
<dbReference type="Gene3D" id="3.40.50.300">
    <property type="entry name" value="P-loop containing nucleotide triphosphate hydrolases"/>
    <property type="match status" value="1"/>
</dbReference>
<feature type="compositionally biased region" description="Low complexity" evidence="3">
    <location>
        <begin position="1539"/>
        <end position="1554"/>
    </location>
</feature>
<keyword evidence="9" id="KW-1185">Reference proteome</keyword>
<feature type="compositionally biased region" description="Low complexity" evidence="3">
    <location>
        <begin position="17"/>
        <end position="34"/>
    </location>
</feature>
<feature type="region of interest" description="Disordered" evidence="3">
    <location>
        <begin position="1533"/>
        <end position="1554"/>
    </location>
</feature>
<dbReference type="Pfam" id="PF00400">
    <property type="entry name" value="WD40"/>
    <property type="match status" value="1"/>
</dbReference>
<feature type="repeat" description="WD" evidence="2">
    <location>
        <begin position="949"/>
        <end position="989"/>
    </location>
</feature>
<dbReference type="Gene3D" id="2.130.10.10">
    <property type="entry name" value="YVTN repeat-like/Quinoprotein amine dehydrogenase"/>
    <property type="match status" value="2"/>
</dbReference>
<gene>
    <name evidence="8" type="ORF">NKR23_g9146</name>
</gene>
<dbReference type="PROSITE" id="PS50082">
    <property type="entry name" value="WD_REPEATS_2"/>
    <property type="match status" value="1"/>
</dbReference>
<dbReference type="InterPro" id="IPR024977">
    <property type="entry name" value="Apc4-like_WD40_dom"/>
</dbReference>
<dbReference type="SUPFAM" id="SSF52540">
    <property type="entry name" value="P-loop containing nucleoside triphosphate hydrolases"/>
    <property type="match status" value="1"/>
</dbReference>
<dbReference type="InterPro" id="IPR036322">
    <property type="entry name" value="WD40_repeat_dom_sf"/>
</dbReference>
<name>A0AA38R7G0_9PEZI</name>
<evidence type="ECO:0000313" key="9">
    <source>
        <dbReference type="Proteomes" id="UP001174694"/>
    </source>
</evidence>
<dbReference type="InterPro" id="IPR056884">
    <property type="entry name" value="NPHP3-like_N"/>
</dbReference>
<dbReference type="Pfam" id="PF22939">
    <property type="entry name" value="WHD_GPIID"/>
    <property type="match status" value="1"/>
</dbReference>
<evidence type="ECO:0000259" key="5">
    <source>
        <dbReference type="Pfam" id="PF12894"/>
    </source>
</evidence>
<keyword evidence="2" id="KW-0853">WD repeat</keyword>
<organism evidence="8 9">
    <name type="scientific">Pleurostoma richardsiae</name>
    <dbReference type="NCBI Taxonomy" id="41990"/>
    <lineage>
        <taxon>Eukaryota</taxon>
        <taxon>Fungi</taxon>
        <taxon>Dikarya</taxon>
        <taxon>Ascomycota</taxon>
        <taxon>Pezizomycotina</taxon>
        <taxon>Sordariomycetes</taxon>
        <taxon>Sordariomycetidae</taxon>
        <taxon>Calosphaeriales</taxon>
        <taxon>Pleurostomataceae</taxon>
        <taxon>Pleurostoma</taxon>
    </lineage>
</organism>
<feature type="domain" description="Anaphase-promoting complex subunit 4-like WD40" evidence="5">
    <location>
        <begin position="1055"/>
        <end position="1149"/>
    </location>
</feature>
<dbReference type="SUPFAM" id="SSF75011">
    <property type="entry name" value="3-carboxy-cis,cis-mucoante lactonizing enzyme"/>
    <property type="match status" value="1"/>
</dbReference>
<feature type="domain" description="GPI inositol-deacylase winged helix" evidence="6">
    <location>
        <begin position="630"/>
        <end position="716"/>
    </location>
</feature>
<protein>
    <submittedName>
        <fullName evidence="8">GPI inositol-deacylase</fullName>
    </submittedName>
</protein>
<feature type="domain" description="Nephrocystin 3-like N-terminal" evidence="7">
    <location>
        <begin position="363"/>
        <end position="525"/>
    </location>
</feature>
<dbReference type="SUPFAM" id="SSF50978">
    <property type="entry name" value="WD40 repeat-like"/>
    <property type="match status" value="1"/>
</dbReference>
<dbReference type="PANTHER" id="PTHR10039:SF16">
    <property type="entry name" value="GPI INOSITOL-DEACYLASE"/>
    <property type="match status" value="1"/>
</dbReference>
<evidence type="ECO:0000259" key="4">
    <source>
        <dbReference type="Pfam" id="PF12697"/>
    </source>
</evidence>
<dbReference type="Pfam" id="PF12697">
    <property type="entry name" value="Abhydrolase_6"/>
    <property type="match status" value="1"/>
</dbReference>
<accession>A0AA38R7G0</accession>
<feature type="region of interest" description="Disordered" evidence="3">
    <location>
        <begin position="1"/>
        <end position="34"/>
    </location>
</feature>
<proteinExistence type="predicted"/>
<dbReference type="InterPro" id="IPR029058">
    <property type="entry name" value="AB_hydrolase_fold"/>
</dbReference>
<comment type="caution">
    <text evidence="8">The sequence shown here is derived from an EMBL/GenBank/DDBJ whole genome shotgun (WGS) entry which is preliminary data.</text>
</comment>
<dbReference type="Pfam" id="PF12894">
    <property type="entry name" value="ANAPC4_WD40"/>
    <property type="match status" value="1"/>
</dbReference>
<evidence type="ECO:0000259" key="6">
    <source>
        <dbReference type="Pfam" id="PF22939"/>
    </source>
</evidence>
<evidence type="ECO:0000256" key="3">
    <source>
        <dbReference type="SAM" id="MobiDB-lite"/>
    </source>
</evidence>
<dbReference type="EMBL" id="JANBVO010000034">
    <property type="protein sequence ID" value="KAJ9137442.1"/>
    <property type="molecule type" value="Genomic_DNA"/>
</dbReference>
<dbReference type="InterPro" id="IPR000073">
    <property type="entry name" value="AB_hydrolase_1"/>
</dbReference>
<evidence type="ECO:0000256" key="1">
    <source>
        <dbReference type="ARBA" id="ARBA00022737"/>
    </source>
</evidence>
<dbReference type="SUPFAM" id="SSF53474">
    <property type="entry name" value="alpha/beta-Hydrolases"/>
    <property type="match status" value="1"/>
</dbReference>
<dbReference type="Gene3D" id="3.40.50.1820">
    <property type="entry name" value="alpha/beta hydrolase"/>
    <property type="match status" value="1"/>
</dbReference>
<keyword evidence="1" id="KW-0677">Repeat</keyword>
<dbReference type="SMART" id="SM00320">
    <property type="entry name" value="WD40"/>
    <property type="match status" value="5"/>
</dbReference>
<dbReference type="Pfam" id="PF24883">
    <property type="entry name" value="NPHP3_N"/>
    <property type="match status" value="1"/>
</dbReference>
<evidence type="ECO:0000259" key="7">
    <source>
        <dbReference type="Pfam" id="PF24883"/>
    </source>
</evidence>
<sequence length="1643" mass="183678">MEPGQSSRSPLVRVNRAETSNTANTANTSSSARSFLGSIVRRGGRTPDQGDGPKGPFGLSLLYEPEDQTPVADLIFVHGLNGGSYSTWTKGDESTFWPQKWLPEDAAFADVRIHTFGYHSGLSRDSILNIHDFARSLLGAIHDAPGIPRNQGVPLILIGHSMGGLVVKRAYIIASQTAEYHSIFERVYAMVFLATPHQGSHLSQTLNRLLSLHGPRPFVHDLFPASLALQSINEEFPSVSSSLRLFSFFETLPIGGIGLIVEKPAAVLNYPNERRMYLAANHRDVARFSSRDDPSYVTVRNALATTIDEQRSTATSVVPAIPSGYSDTPNAPSRLLDSLVEFLGVKDAPEDVLMTLDSLRLEGSCEWLLQRATFIEWRDALSSKLYWLRGRPGAGKSVLASAIISHLRELDKDCCFFFFVKADKSKVTINSFLRSMAFQMASLHPEVLTAVLDVAETWNETSIDKNDANLVWRKLFLAGLLKVRLNRPQYWIIDAMDEARGGQELTTFLAKAQELWPLCILVTSRNSIDSYKSTVSLKMEVTSEVMTEDDNQTDISLFLECNLERFPAPSLDAQRAMAEHILQSARGCFLWAQVVVKELLQVRTAAQANRVLHSNPSDMNDLYLRILHDMSETRFNKDLVKAILTWAACAVRPLYMDELQHAIETDIKDEIDDMERSVGECCGNLVYVDKLRKLQLIHLTAREFLTRQDVDSEYKIERGAGHRQLAMVCLECLSDHAMKPVRGKRSRKSSSFGAQVPEKSPLADYAAEFLFHHLSQARSYDDELLIRVSEFLMSGNVLGWIEYVARHFDLQKIFQAGKTISHILERRAEHTPPIGLHEERACMSRWANDLIHLVTKFGKRLSATPFAIHHLIPPFCPPGSAIREQFSSPKGLSVHGLQATGWDDCLSTMSYPKPERPQAIAASAENIALGTSKGRVILYDHTTFQESQSTEHRELVWSLAFSSNGKMVAIGGPRRVRVWDVETGEERFEFPTKALCMALAFDNDDNVLWAALRNNTLLCWDICSGELFREPVNWTKPFQQEGSELYARAPDMAVFCIHMGLLAIVYRGEDLILWELDDQRLYDVYEKDIGSTEHGSTKQADGVSSVWDVAFSAAPETSLLAAAYFDGDLILYDTETGVVVNTHTSANSQTLCSSPDGRTLAAGDSRGNIELYDFPTLKFLYRIQFEADALKIRTLAFTADNLRLVEIRGSQCRIWEPSVLLRQDADDETSDMISISTAPLEIQYEAVEAHNITAMVCLRSAPFVFCGKEDGAVYVYDVQDSQNHQLFLQTRNCPVMLLHFDTESNILTCCDVASRVTARRVSRKSQHEWEVSDILLDTRPARRISQILASGRHSRLLLSTDKHDTLWPLDGTADGDKYVKRIDGRESPRWVPHINSQHLILVEETGAKIYAWQTLEHLASVTFAALDPPMVSSTIPLHHQRFFATVSRDPPDSTPNRRSAIHVWNMDDFNVGSNFSSIKPAFDLGTLVTKIEHTIGVVGDRLVFLDRDYWVCSVDLTPTRDLFRRRGVTTGSMPVRRQSAGASSPSSSAAPSSSTGIPIGMGNIVRHFFVPYDWISLVNELHVDVGRGGEILFVKRSELAVIKRGLDFSDTGTFYPRRASGPAAGLPVRPGLQTVHDRERHSV</sequence>
<evidence type="ECO:0000256" key="2">
    <source>
        <dbReference type="PROSITE-ProRule" id="PRU00221"/>
    </source>
</evidence>
<dbReference type="InterPro" id="IPR027417">
    <property type="entry name" value="P-loop_NTPase"/>
</dbReference>
<evidence type="ECO:0000313" key="8">
    <source>
        <dbReference type="EMBL" id="KAJ9137442.1"/>
    </source>
</evidence>
<dbReference type="PANTHER" id="PTHR10039">
    <property type="entry name" value="AMELOGENIN"/>
    <property type="match status" value="1"/>
</dbReference>
<dbReference type="InterPro" id="IPR015943">
    <property type="entry name" value="WD40/YVTN_repeat-like_dom_sf"/>
</dbReference>